<dbReference type="WBParaSite" id="ECPE_0000069201-mRNA-1">
    <property type="protein sequence ID" value="ECPE_0000069201-mRNA-1"/>
    <property type="gene ID" value="ECPE_0000069201"/>
</dbReference>
<evidence type="ECO:0000313" key="2">
    <source>
        <dbReference type="EMBL" id="VDP27170.1"/>
    </source>
</evidence>
<feature type="compositionally biased region" description="Polar residues" evidence="1">
    <location>
        <begin position="97"/>
        <end position="107"/>
    </location>
</feature>
<evidence type="ECO:0000313" key="4">
    <source>
        <dbReference type="WBParaSite" id="ECPE_0000069201-mRNA-1"/>
    </source>
</evidence>
<organism evidence="4">
    <name type="scientific">Echinostoma caproni</name>
    <dbReference type="NCBI Taxonomy" id="27848"/>
    <lineage>
        <taxon>Eukaryota</taxon>
        <taxon>Metazoa</taxon>
        <taxon>Spiralia</taxon>
        <taxon>Lophotrochozoa</taxon>
        <taxon>Platyhelminthes</taxon>
        <taxon>Trematoda</taxon>
        <taxon>Digenea</taxon>
        <taxon>Plagiorchiida</taxon>
        <taxon>Echinostomata</taxon>
        <taxon>Echinostomatoidea</taxon>
        <taxon>Echinostomatidae</taxon>
        <taxon>Echinostoma</taxon>
    </lineage>
</organism>
<reference evidence="4" key="1">
    <citation type="submission" date="2016-06" db="UniProtKB">
        <authorList>
            <consortium name="WormBaseParasite"/>
        </authorList>
    </citation>
    <scope>IDENTIFICATION</scope>
</reference>
<proteinExistence type="predicted"/>
<gene>
    <name evidence="2" type="ORF">ECPE_LOCUS693</name>
</gene>
<feature type="compositionally biased region" description="Polar residues" evidence="1">
    <location>
        <begin position="13"/>
        <end position="26"/>
    </location>
</feature>
<reference evidence="2 3" key="2">
    <citation type="submission" date="2018-11" db="EMBL/GenBank/DDBJ databases">
        <authorList>
            <consortium name="Pathogen Informatics"/>
        </authorList>
    </citation>
    <scope>NUCLEOTIDE SEQUENCE [LARGE SCALE GENOMIC DNA]</scope>
    <source>
        <strain evidence="2 3">Egypt</strain>
    </source>
</reference>
<dbReference type="EMBL" id="UZAN01002729">
    <property type="protein sequence ID" value="VDP27170.1"/>
    <property type="molecule type" value="Genomic_DNA"/>
</dbReference>
<evidence type="ECO:0000313" key="3">
    <source>
        <dbReference type="Proteomes" id="UP000272942"/>
    </source>
</evidence>
<feature type="region of interest" description="Disordered" evidence="1">
    <location>
        <begin position="1"/>
        <end position="107"/>
    </location>
</feature>
<protein>
    <submittedName>
        <fullName evidence="4">Polyprotein</fullName>
    </submittedName>
</protein>
<dbReference type="Proteomes" id="UP000272942">
    <property type="component" value="Unassembled WGS sequence"/>
</dbReference>
<sequence>TRQKCAQTGVPGTHQTSNRQGYTSSAVERDPISTGGRIGAPTAEYAVGTSQTDDDDGEAEDGEDPGGEGLTSFAPGRNRTTHSGSDEPEVTVAPSGLLQSHRVSSTMQREVAHQEIESSDVAAALNRLQSKLSWPATTPYSKVYARTLCCVNED</sequence>
<evidence type="ECO:0000256" key="1">
    <source>
        <dbReference type="SAM" id="MobiDB-lite"/>
    </source>
</evidence>
<dbReference type="AlphaFoldDB" id="A0A183A157"/>
<feature type="compositionally biased region" description="Acidic residues" evidence="1">
    <location>
        <begin position="52"/>
        <end position="66"/>
    </location>
</feature>
<keyword evidence="3" id="KW-1185">Reference proteome</keyword>
<name>A0A183A157_9TREM</name>
<accession>A0A183A157</accession>